<evidence type="ECO:0000256" key="1">
    <source>
        <dbReference type="ARBA" id="ARBA00023054"/>
    </source>
</evidence>
<evidence type="ECO:0008006" key="4">
    <source>
        <dbReference type="Google" id="ProtNLM"/>
    </source>
</evidence>
<accession>A0A9N9S1B4</accession>
<dbReference type="InterPro" id="IPR018791">
    <property type="entry name" value="UV_resistance/autophagy_Atg14"/>
</dbReference>
<dbReference type="GO" id="GO:0035032">
    <property type="term" value="C:phosphatidylinositol 3-kinase complex, class III"/>
    <property type="evidence" value="ECO:0007669"/>
    <property type="project" value="TreeGrafter"/>
</dbReference>
<dbReference type="GO" id="GO:0009267">
    <property type="term" value="P:cellular response to starvation"/>
    <property type="evidence" value="ECO:0007669"/>
    <property type="project" value="TreeGrafter"/>
</dbReference>
<organism evidence="2 3">
    <name type="scientific">Chironomus riparius</name>
    <dbReference type="NCBI Taxonomy" id="315576"/>
    <lineage>
        <taxon>Eukaryota</taxon>
        <taxon>Metazoa</taxon>
        <taxon>Ecdysozoa</taxon>
        <taxon>Arthropoda</taxon>
        <taxon>Hexapoda</taxon>
        <taxon>Insecta</taxon>
        <taxon>Pterygota</taxon>
        <taxon>Neoptera</taxon>
        <taxon>Endopterygota</taxon>
        <taxon>Diptera</taxon>
        <taxon>Nematocera</taxon>
        <taxon>Chironomoidea</taxon>
        <taxon>Chironomidae</taxon>
        <taxon>Chironominae</taxon>
        <taxon>Chironomus</taxon>
    </lineage>
</organism>
<dbReference type="Pfam" id="PF10186">
    <property type="entry name" value="ATG14"/>
    <property type="match status" value="1"/>
</dbReference>
<keyword evidence="1" id="KW-0175">Coiled coil</keyword>
<dbReference type="AlphaFoldDB" id="A0A9N9S1B4"/>
<dbReference type="GO" id="GO:0000423">
    <property type="term" value="P:mitophagy"/>
    <property type="evidence" value="ECO:0007669"/>
    <property type="project" value="TreeGrafter"/>
</dbReference>
<reference evidence="2" key="2">
    <citation type="submission" date="2022-10" db="EMBL/GenBank/DDBJ databases">
        <authorList>
            <consortium name="ENA_rothamsted_submissions"/>
            <consortium name="culmorum"/>
            <person name="King R."/>
        </authorList>
    </citation>
    <scope>NUCLEOTIDE SEQUENCE</scope>
</reference>
<dbReference type="GO" id="GO:0097629">
    <property type="term" value="C:extrinsic component of omegasome membrane"/>
    <property type="evidence" value="ECO:0007669"/>
    <property type="project" value="TreeGrafter"/>
</dbReference>
<protein>
    <recommendedName>
        <fullName evidence="4">Beclin 1-associated autophagy-related key regulator</fullName>
    </recommendedName>
</protein>
<gene>
    <name evidence="2" type="ORF">CHIRRI_LOCUS10206</name>
</gene>
<keyword evidence="3" id="KW-1185">Reference proteome</keyword>
<dbReference type="GO" id="GO:0016240">
    <property type="term" value="P:autophagosome membrane docking"/>
    <property type="evidence" value="ECO:0007669"/>
    <property type="project" value="TreeGrafter"/>
</dbReference>
<dbReference type="GO" id="GO:0005776">
    <property type="term" value="C:autophagosome"/>
    <property type="evidence" value="ECO:0007669"/>
    <property type="project" value="TreeGrafter"/>
</dbReference>
<proteinExistence type="predicted"/>
<dbReference type="GO" id="GO:0097632">
    <property type="term" value="C:extrinsic component of phagophore assembly site membrane"/>
    <property type="evidence" value="ECO:0007669"/>
    <property type="project" value="TreeGrafter"/>
</dbReference>
<reference evidence="2" key="1">
    <citation type="submission" date="2022-01" db="EMBL/GenBank/DDBJ databases">
        <authorList>
            <person name="King R."/>
        </authorList>
    </citation>
    <scope>NUCLEOTIDE SEQUENCE</scope>
</reference>
<dbReference type="Proteomes" id="UP001153620">
    <property type="component" value="Chromosome 3"/>
</dbReference>
<sequence length="456" mass="52897">MSNNSEQSPPDRFQIEIETKPVNKNSNTYLCTLCMNNKFKIICSRCLSLGLFSYKNSEERFVDKQQKLKNLKNAQLLLNNQFTKQFHMLKKLENLRNGILKSRKQNVLLVNLIKEKKESIQKMQEVKKENHEKNRSMRIILPKYEDKVNKLGDYVMIAVEKNDILRKKSQEQMEQLKNLRRINVEKLIEYIFPISVKVSKNSFQHEIDKDANAILPTNDESLGSDYFTKEYVIANGPSLPSNGNYFYEYCRWLTHNKNNATNNAAQSDEGMERLTHKAYSIVAALTFIAQLIVSLSFYLDVKLPYKITSNDFIKVILNEQQFRKKISKLNYNVAYFGYMQNVPKTNIHSSYIMENIQNILHIIGDRKESLEEISSGADSISLSFTGFTDLNDDNATSDFDSEDDDTQKDWEIANIPSNIEVLHATMPQPQETAMSSTIMNNISNVAHSLFWNRWNK</sequence>
<name>A0A9N9S1B4_9DIPT</name>
<dbReference type="OrthoDB" id="16772at2759"/>
<dbReference type="GO" id="GO:0035014">
    <property type="term" value="F:phosphatidylinositol 3-kinase regulator activity"/>
    <property type="evidence" value="ECO:0007669"/>
    <property type="project" value="TreeGrafter"/>
</dbReference>
<evidence type="ECO:0000313" key="3">
    <source>
        <dbReference type="Proteomes" id="UP001153620"/>
    </source>
</evidence>
<dbReference type="PANTHER" id="PTHR13664">
    <property type="entry name" value="BECLIN 1-ASSOCIATED AUTOPHAGY-RELATED KEY REGULATOR"/>
    <property type="match status" value="1"/>
</dbReference>
<dbReference type="PANTHER" id="PTHR13664:SF0">
    <property type="entry name" value="BECLIN 1-ASSOCIATED AUTOPHAGY-RELATED KEY REGULATOR"/>
    <property type="match status" value="1"/>
</dbReference>
<evidence type="ECO:0000313" key="2">
    <source>
        <dbReference type="EMBL" id="CAG9807357.1"/>
    </source>
</evidence>
<dbReference type="GO" id="GO:0043495">
    <property type="term" value="F:protein-membrane adaptor activity"/>
    <property type="evidence" value="ECO:0007669"/>
    <property type="project" value="TreeGrafter"/>
</dbReference>
<dbReference type="GO" id="GO:0000045">
    <property type="term" value="P:autophagosome assembly"/>
    <property type="evidence" value="ECO:0007669"/>
    <property type="project" value="TreeGrafter"/>
</dbReference>
<dbReference type="EMBL" id="OU895879">
    <property type="protein sequence ID" value="CAG9807357.1"/>
    <property type="molecule type" value="Genomic_DNA"/>
</dbReference>